<keyword evidence="1" id="KW-0805">Transcription regulation</keyword>
<keyword evidence="2" id="KW-0238">DNA-binding</keyword>
<dbReference type="Pfam" id="PF00196">
    <property type="entry name" value="GerE"/>
    <property type="match status" value="1"/>
</dbReference>
<dbReference type="InterPro" id="IPR001789">
    <property type="entry name" value="Sig_transdc_resp-reg_receiver"/>
</dbReference>
<organism evidence="8 9">
    <name type="scientific">Gammaproteobacteria bacterium LSUCC0057</name>
    <dbReference type="NCBI Taxonomy" id="2559237"/>
    <lineage>
        <taxon>Bacteria</taxon>
        <taxon>Pseudomonadati</taxon>
        <taxon>Pseudomonadota</taxon>
        <taxon>Gammaproteobacteria</taxon>
        <taxon>Cellvibrionales</taxon>
        <taxon>Porticoccaceae</taxon>
        <taxon>SAR92 clade</taxon>
    </lineage>
</organism>
<dbReference type="InterPro" id="IPR039420">
    <property type="entry name" value="WalR-like"/>
</dbReference>
<dbReference type="InterPro" id="IPR011006">
    <property type="entry name" value="CheY-like_superfamily"/>
</dbReference>
<accession>A0A4Y8UNT1</accession>
<protein>
    <submittedName>
        <fullName evidence="8">Response regulator transcription factor</fullName>
    </submittedName>
</protein>
<dbReference type="GO" id="GO:0000160">
    <property type="term" value="P:phosphorelay signal transduction system"/>
    <property type="evidence" value="ECO:0007669"/>
    <property type="project" value="InterPro"/>
</dbReference>
<feature type="domain" description="Response regulatory" evidence="7">
    <location>
        <begin position="13"/>
        <end position="129"/>
    </location>
</feature>
<dbReference type="PROSITE" id="PS50110">
    <property type="entry name" value="RESPONSE_REGULATORY"/>
    <property type="match status" value="1"/>
</dbReference>
<feature type="modified residue" description="4-aspartylphosphate" evidence="4">
    <location>
        <position position="64"/>
    </location>
</feature>
<feature type="compositionally biased region" description="Basic and acidic residues" evidence="5">
    <location>
        <begin position="148"/>
        <end position="158"/>
    </location>
</feature>
<keyword evidence="9" id="KW-1185">Reference proteome</keyword>
<dbReference type="PANTHER" id="PTHR43214:SF41">
    <property type="entry name" value="NITRATE_NITRITE RESPONSE REGULATOR PROTEIN NARP"/>
    <property type="match status" value="1"/>
</dbReference>
<dbReference type="GO" id="GO:0006355">
    <property type="term" value="P:regulation of DNA-templated transcription"/>
    <property type="evidence" value="ECO:0007669"/>
    <property type="project" value="InterPro"/>
</dbReference>
<dbReference type="GO" id="GO:0003677">
    <property type="term" value="F:DNA binding"/>
    <property type="evidence" value="ECO:0007669"/>
    <property type="project" value="UniProtKB-KW"/>
</dbReference>
<dbReference type="SUPFAM" id="SSF46894">
    <property type="entry name" value="C-terminal effector domain of the bipartite response regulators"/>
    <property type="match status" value="1"/>
</dbReference>
<evidence type="ECO:0000256" key="1">
    <source>
        <dbReference type="ARBA" id="ARBA00023015"/>
    </source>
</evidence>
<dbReference type="Proteomes" id="UP000298133">
    <property type="component" value="Unassembled WGS sequence"/>
</dbReference>
<dbReference type="PANTHER" id="PTHR43214">
    <property type="entry name" value="TWO-COMPONENT RESPONSE REGULATOR"/>
    <property type="match status" value="1"/>
</dbReference>
<dbReference type="CDD" id="cd06170">
    <property type="entry name" value="LuxR_C_like"/>
    <property type="match status" value="1"/>
</dbReference>
<evidence type="ECO:0000259" key="6">
    <source>
        <dbReference type="PROSITE" id="PS50043"/>
    </source>
</evidence>
<dbReference type="PRINTS" id="PR00038">
    <property type="entry name" value="HTHLUXR"/>
</dbReference>
<dbReference type="Pfam" id="PF00072">
    <property type="entry name" value="Response_reg"/>
    <property type="match status" value="1"/>
</dbReference>
<evidence type="ECO:0000256" key="5">
    <source>
        <dbReference type="SAM" id="MobiDB-lite"/>
    </source>
</evidence>
<dbReference type="Gene3D" id="3.40.50.2300">
    <property type="match status" value="1"/>
</dbReference>
<dbReference type="SUPFAM" id="SSF52172">
    <property type="entry name" value="CheY-like"/>
    <property type="match status" value="1"/>
</dbReference>
<evidence type="ECO:0000256" key="3">
    <source>
        <dbReference type="ARBA" id="ARBA00023163"/>
    </source>
</evidence>
<comment type="caution">
    <text evidence="8">The sequence shown here is derived from an EMBL/GenBank/DDBJ whole genome shotgun (WGS) entry which is preliminary data.</text>
</comment>
<sequence>MASASSSVGNVVNIAILEDDPLIQQRFSKILHSWPRLGELTSFSNNYALATANCWQKVDVLLADIGLTDGSGIDSIVRMSEHNPRCLTIVISAMSDANTVMNAIEAGAVGYLQKDDLALGVIASIELALNDGAPISPAIARKIMQRLDKTKQEPRSDSSTDSAAADHTPPAPLAEQLTKREHEVLTILAKGYSYAETAEILAMASSTLPVHVRNIYRKLQANNRTQALTEAKFLGLID</sequence>
<dbReference type="InterPro" id="IPR016032">
    <property type="entry name" value="Sig_transdc_resp-reg_C-effctor"/>
</dbReference>
<evidence type="ECO:0000313" key="9">
    <source>
        <dbReference type="Proteomes" id="UP000298133"/>
    </source>
</evidence>
<keyword evidence="4" id="KW-0597">Phosphoprotein</keyword>
<dbReference type="InterPro" id="IPR000792">
    <property type="entry name" value="Tscrpt_reg_LuxR_C"/>
</dbReference>
<feature type="region of interest" description="Disordered" evidence="5">
    <location>
        <begin position="148"/>
        <end position="176"/>
    </location>
</feature>
<dbReference type="SMART" id="SM00448">
    <property type="entry name" value="REC"/>
    <property type="match status" value="1"/>
</dbReference>
<dbReference type="PROSITE" id="PS50043">
    <property type="entry name" value="HTH_LUXR_2"/>
    <property type="match status" value="1"/>
</dbReference>
<name>A0A4Y8UNT1_9GAMM</name>
<dbReference type="OrthoDB" id="1123107at2"/>
<dbReference type="EMBL" id="SPIA01000001">
    <property type="protein sequence ID" value="TFH69289.1"/>
    <property type="molecule type" value="Genomic_DNA"/>
</dbReference>
<dbReference type="SMART" id="SM00421">
    <property type="entry name" value="HTH_LUXR"/>
    <property type="match status" value="1"/>
</dbReference>
<evidence type="ECO:0000256" key="4">
    <source>
        <dbReference type="PROSITE-ProRule" id="PRU00169"/>
    </source>
</evidence>
<dbReference type="AlphaFoldDB" id="A0A4Y8UNT1"/>
<feature type="domain" description="HTH luxR-type" evidence="6">
    <location>
        <begin position="170"/>
        <end position="235"/>
    </location>
</feature>
<gene>
    <name evidence="8" type="ORF">E3W66_05075</name>
</gene>
<evidence type="ECO:0000259" key="7">
    <source>
        <dbReference type="PROSITE" id="PS50110"/>
    </source>
</evidence>
<reference evidence="8 9" key="1">
    <citation type="submission" date="2019-03" db="EMBL/GenBank/DDBJ databases">
        <title>Draft genome of Gammaproteobacteria bacterium LSUCC0057, a member of the SAR92 clade.</title>
        <authorList>
            <person name="Lanclos V.C."/>
            <person name="Doiron C."/>
            <person name="Henson M.W."/>
            <person name="Thrash J.C."/>
        </authorList>
    </citation>
    <scope>NUCLEOTIDE SEQUENCE [LARGE SCALE GENOMIC DNA]</scope>
    <source>
        <strain evidence="8 9">LSUCC0057</strain>
    </source>
</reference>
<evidence type="ECO:0000256" key="2">
    <source>
        <dbReference type="ARBA" id="ARBA00023125"/>
    </source>
</evidence>
<keyword evidence="3" id="KW-0804">Transcription</keyword>
<evidence type="ECO:0000313" key="8">
    <source>
        <dbReference type="EMBL" id="TFH69289.1"/>
    </source>
</evidence>
<proteinExistence type="predicted"/>